<feature type="compositionally biased region" description="Basic residues" evidence="1">
    <location>
        <begin position="303"/>
        <end position="313"/>
    </location>
</feature>
<feature type="compositionally biased region" description="Basic and acidic residues" evidence="1">
    <location>
        <begin position="340"/>
        <end position="354"/>
    </location>
</feature>
<feature type="compositionally biased region" description="Basic and acidic residues" evidence="1">
    <location>
        <begin position="315"/>
        <end position="330"/>
    </location>
</feature>
<name>A0AAJ0BX64_9PEZI</name>
<feature type="compositionally biased region" description="Polar residues" evidence="1">
    <location>
        <begin position="74"/>
        <end position="94"/>
    </location>
</feature>
<dbReference type="EMBL" id="MU839018">
    <property type="protein sequence ID" value="KAK1764764.1"/>
    <property type="molecule type" value="Genomic_DNA"/>
</dbReference>
<proteinExistence type="predicted"/>
<keyword evidence="3" id="KW-1185">Reference proteome</keyword>
<dbReference type="RefSeq" id="XP_060280977.1">
    <property type="nucleotide sequence ID" value="XM_060431779.1"/>
</dbReference>
<dbReference type="AlphaFoldDB" id="A0AAJ0BX64"/>
<comment type="caution">
    <text evidence="2">The sequence shown here is derived from an EMBL/GenBank/DDBJ whole genome shotgun (WGS) entry which is preliminary data.</text>
</comment>
<evidence type="ECO:0000313" key="3">
    <source>
        <dbReference type="Proteomes" id="UP001244011"/>
    </source>
</evidence>
<feature type="region of interest" description="Disordered" evidence="1">
    <location>
        <begin position="72"/>
        <end position="96"/>
    </location>
</feature>
<dbReference type="Proteomes" id="UP001244011">
    <property type="component" value="Unassembled WGS sequence"/>
</dbReference>
<feature type="compositionally biased region" description="Polar residues" evidence="1">
    <location>
        <begin position="238"/>
        <end position="255"/>
    </location>
</feature>
<evidence type="ECO:0000256" key="1">
    <source>
        <dbReference type="SAM" id="MobiDB-lite"/>
    </source>
</evidence>
<sequence>MLLSTECQKRGFNPQWTAGEMRGGMFQCSVNLNGREIGPGPAFFATFEEAKREMASKALDIVKTWPVTKAPKPATQNVQTATQPPMQPATQSRARGQDLAGLLKSVQKSNASLRQGKRKAKQAKAAKAANSGNGSRTGHVARATAGEHANLQKIKQEEGVEQRLKVPKIVKDSGTTGHAAKGNGREKTSGEKTSRVLEEVQSLIGTTFPDNFNEDPRIATTFLEGLALGSRLAESVAKNSQLRDGSQAHDQTGRSPNRDALRLRSYRSRSPVRGRDRESDRRWRDHGEQRRSSYYRPYQDHHSPRRHSRRTRSRSPAESRTYQDHHRRDSFASSDVASRGTDRGVARRVERGVEPSRTTASGPSVPPKSQGKTKDLRQGSGLQY</sequence>
<gene>
    <name evidence="2" type="ORF">QBC33DRAFT_594261</name>
</gene>
<feature type="region of interest" description="Disordered" evidence="1">
    <location>
        <begin position="110"/>
        <end position="139"/>
    </location>
</feature>
<protein>
    <submittedName>
        <fullName evidence="2">Uncharacterized protein</fullName>
    </submittedName>
</protein>
<reference evidence="2" key="1">
    <citation type="submission" date="2023-06" db="EMBL/GenBank/DDBJ databases">
        <title>Genome-scale phylogeny and comparative genomics of the fungal order Sordariales.</title>
        <authorList>
            <consortium name="Lawrence Berkeley National Laboratory"/>
            <person name="Hensen N."/>
            <person name="Bonometti L."/>
            <person name="Westerberg I."/>
            <person name="Brannstrom I.O."/>
            <person name="Guillou S."/>
            <person name="Cros-Aarteil S."/>
            <person name="Calhoun S."/>
            <person name="Haridas S."/>
            <person name="Kuo A."/>
            <person name="Mondo S."/>
            <person name="Pangilinan J."/>
            <person name="Riley R."/>
            <person name="Labutti K."/>
            <person name="Andreopoulos B."/>
            <person name="Lipzen A."/>
            <person name="Chen C."/>
            <person name="Yanf M."/>
            <person name="Daum C."/>
            <person name="Ng V."/>
            <person name="Clum A."/>
            <person name="Steindorff A."/>
            <person name="Ohm R."/>
            <person name="Martin F."/>
            <person name="Silar P."/>
            <person name="Natvig D."/>
            <person name="Lalanne C."/>
            <person name="Gautier V."/>
            <person name="Ament-Velasquez S.L."/>
            <person name="Kruys A."/>
            <person name="Hutchinson M.I."/>
            <person name="Powell A.J."/>
            <person name="Barry K."/>
            <person name="Miller A.N."/>
            <person name="Grigoriev I.V."/>
            <person name="Debuchy R."/>
            <person name="Gladieux P."/>
            <person name="Thoren M.H."/>
            <person name="Johannesson H."/>
        </authorList>
    </citation>
    <scope>NUCLEOTIDE SEQUENCE</scope>
    <source>
        <strain evidence="2">8032-3</strain>
    </source>
</reference>
<feature type="region of interest" description="Disordered" evidence="1">
    <location>
        <begin position="238"/>
        <end position="384"/>
    </location>
</feature>
<feature type="compositionally biased region" description="Basic residues" evidence="1">
    <location>
        <begin position="115"/>
        <end position="124"/>
    </location>
</feature>
<accession>A0AAJ0BX64</accession>
<feature type="compositionally biased region" description="Low complexity" evidence="1">
    <location>
        <begin position="125"/>
        <end position="136"/>
    </location>
</feature>
<feature type="region of interest" description="Disordered" evidence="1">
    <location>
        <begin position="170"/>
        <end position="194"/>
    </location>
</feature>
<feature type="compositionally biased region" description="Basic and acidic residues" evidence="1">
    <location>
        <begin position="183"/>
        <end position="194"/>
    </location>
</feature>
<organism evidence="2 3">
    <name type="scientific">Phialemonium atrogriseum</name>
    <dbReference type="NCBI Taxonomy" id="1093897"/>
    <lineage>
        <taxon>Eukaryota</taxon>
        <taxon>Fungi</taxon>
        <taxon>Dikarya</taxon>
        <taxon>Ascomycota</taxon>
        <taxon>Pezizomycotina</taxon>
        <taxon>Sordariomycetes</taxon>
        <taxon>Sordariomycetidae</taxon>
        <taxon>Cephalothecales</taxon>
        <taxon>Cephalothecaceae</taxon>
        <taxon>Phialemonium</taxon>
    </lineage>
</organism>
<feature type="compositionally biased region" description="Basic and acidic residues" evidence="1">
    <location>
        <begin position="273"/>
        <end position="291"/>
    </location>
</feature>
<evidence type="ECO:0000313" key="2">
    <source>
        <dbReference type="EMBL" id="KAK1764764.1"/>
    </source>
</evidence>
<dbReference type="GeneID" id="85314966"/>